<sequence>MQINLIFTRDSAESLVYDILQLNINVTRPEIIGVVPQYGQSNTVEMVFVEMDQIGCYNLASHIRSYSNDQYEIIAQL</sequence>
<accession>A0A074ZZQ1</accession>
<protein>
    <submittedName>
        <fullName evidence="1">Uncharacterized protein</fullName>
    </submittedName>
</protein>
<dbReference type="RefSeq" id="XP_009167469.1">
    <property type="nucleotide sequence ID" value="XM_009169205.1"/>
</dbReference>
<reference evidence="1 2" key="1">
    <citation type="submission" date="2013-11" db="EMBL/GenBank/DDBJ databases">
        <title>Opisthorchis viverrini - life in the bile duct.</title>
        <authorList>
            <person name="Young N.D."/>
            <person name="Nagarajan N."/>
            <person name="Lin S.J."/>
            <person name="Korhonen P.K."/>
            <person name="Jex A.R."/>
            <person name="Hall R.S."/>
            <person name="Safavi-Hemami H."/>
            <person name="Kaewkong W."/>
            <person name="Bertrand D."/>
            <person name="Gao S."/>
            <person name="Seet Q."/>
            <person name="Wongkham S."/>
            <person name="Teh B.T."/>
            <person name="Wongkham C."/>
            <person name="Intapan P.M."/>
            <person name="Maleewong W."/>
            <person name="Yang X."/>
            <person name="Hu M."/>
            <person name="Wang Z."/>
            <person name="Hofmann A."/>
            <person name="Sternberg P.W."/>
            <person name="Tan P."/>
            <person name="Wang J."/>
            <person name="Gasser R.B."/>
        </authorList>
    </citation>
    <scope>NUCLEOTIDE SEQUENCE [LARGE SCALE GENOMIC DNA]</scope>
</reference>
<proteinExistence type="predicted"/>
<evidence type="ECO:0000313" key="2">
    <source>
        <dbReference type="Proteomes" id="UP000054324"/>
    </source>
</evidence>
<dbReference type="AlphaFoldDB" id="A0A074ZZQ1"/>
<dbReference type="EMBL" id="KL596692">
    <property type="protein sequence ID" value="KER28765.1"/>
    <property type="molecule type" value="Genomic_DNA"/>
</dbReference>
<evidence type="ECO:0000313" key="1">
    <source>
        <dbReference type="EMBL" id="KER28765.1"/>
    </source>
</evidence>
<dbReference type="Proteomes" id="UP000054324">
    <property type="component" value="Unassembled WGS sequence"/>
</dbReference>
<keyword evidence="2" id="KW-1185">Reference proteome</keyword>
<gene>
    <name evidence="1" type="ORF">T265_04456</name>
</gene>
<dbReference type="GeneID" id="20318638"/>
<name>A0A074ZZQ1_OPIVI</name>
<organism evidence="1 2">
    <name type="scientific">Opisthorchis viverrini</name>
    <name type="common">Southeast Asian liver fluke</name>
    <dbReference type="NCBI Taxonomy" id="6198"/>
    <lineage>
        <taxon>Eukaryota</taxon>
        <taxon>Metazoa</taxon>
        <taxon>Spiralia</taxon>
        <taxon>Lophotrochozoa</taxon>
        <taxon>Platyhelminthes</taxon>
        <taxon>Trematoda</taxon>
        <taxon>Digenea</taxon>
        <taxon>Opisthorchiida</taxon>
        <taxon>Opisthorchiata</taxon>
        <taxon>Opisthorchiidae</taxon>
        <taxon>Opisthorchis</taxon>
    </lineage>
</organism>
<dbReference type="KEGG" id="ovi:T265_04456"/>
<dbReference type="CTD" id="20318638"/>